<protein>
    <recommendedName>
        <fullName evidence="11">Olfactory receptor</fullName>
    </recommendedName>
</protein>
<dbReference type="GO" id="GO:0004930">
    <property type="term" value="F:G protein-coupled receptor activity"/>
    <property type="evidence" value="ECO:0007669"/>
    <property type="project" value="UniProtKB-KW"/>
</dbReference>
<evidence type="ECO:0000256" key="5">
    <source>
        <dbReference type="ARBA" id="ARBA00023136"/>
    </source>
</evidence>
<evidence type="ECO:0000256" key="3">
    <source>
        <dbReference type="ARBA" id="ARBA00022989"/>
    </source>
</evidence>
<reference evidence="9 10" key="1">
    <citation type="journal article" date="2020" name="Mol. Biol. Evol.">
        <title>Interspecific Gene Flow and the Evolution of Specialization in Black and White Rhinoceros.</title>
        <authorList>
            <person name="Moodley Y."/>
            <person name="Westbury M.V."/>
            <person name="Russo I.M."/>
            <person name="Gopalakrishnan S."/>
            <person name="Rakotoarivelo A."/>
            <person name="Olsen R.A."/>
            <person name="Prost S."/>
            <person name="Tunstall T."/>
            <person name="Ryder O.A."/>
            <person name="Dalen L."/>
            <person name="Bruford M.W."/>
        </authorList>
    </citation>
    <scope>NUCLEOTIDE SEQUENCE [LARGE SCALE GENOMIC DNA]</scope>
    <source>
        <strain evidence="9">SBR-YM</strain>
        <tissue evidence="9">Skin</tissue>
    </source>
</reference>
<dbReference type="Proteomes" id="UP000551758">
    <property type="component" value="Unassembled WGS sequence"/>
</dbReference>
<evidence type="ECO:0000313" key="9">
    <source>
        <dbReference type="EMBL" id="KAF5920645.1"/>
    </source>
</evidence>
<feature type="transmembrane region" description="Helical" evidence="8">
    <location>
        <begin position="47"/>
        <end position="64"/>
    </location>
</feature>
<evidence type="ECO:0000256" key="7">
    <source>
        <dbReference type="ARBA" id="ARBA00023224"/>
    </source>
</evidence>
<evidence type="ECO:0000256" key="2">
    <source>
        <dbReference type="ARBA" id="ARBA00022692"/>
    </source>
</evidence>
<accession>A0A7J7EXW1</accession>
<dbReference type="EMBL" id="JACDTQ010001951">
    <property type="protein sequence ID" value="KAF5920645.1"/>
    <property type="molecule type" value="Genomic_DNA"/>
</dbReference>
<keyword evidence="4" id="KW-0297">G-protein coupled receptor</keyword>
<organism evidence="9 10">
    <name type="scientific">Diceros bicornis minor</name>
    <name type="common">South-central black rhinoceros</name>
    <dbReference type="NCBI Taxonomy" id="77932"/>
    <lineage>
        <taxon>Eukaryota</taxon>
        <taxon>Metazoa</taxon>
        <taxon>Chordata</taxon>
        <taxon>Craniata</taxon>
        <taxon>Vertebrata</taxon>
        <taxon>Euteleostomi</taxon>
        <taxon>Mammalia</taxon>
        <taxon>Eutheria</taxon>
        <taxon>Laurasiatheria</taxon>
        <taxon>Perissodactyla</taxon>
        <taxon>Rhinocerotidae</taxon>
        <taxon>Diceros</taxon>
    </lineage>
</organism>
<comment type="subcellular location">
    <subcellularLocation>
        <location evidence="1">Membrane</location>
        <topology evidence="1">Multi-pass membrane protein</topology>
    </subcellularLocation>
</comment>
<evidence type="ECO:0000256" key="6">
    <source>
        <dbReference type="ARBA" id="ARBA00023170"/>
    </source>
</evidence>
<keyword evidence="3 8" id="KW-1133">Transmembrane helix</keyword>
<dbReference type="InterPro" id="IPR050427">
    <property type="entry name" value="Olfactory_Receptors"/>
</dbReference>
<evidence type="ECO:0000256" key="1">
    <source>
        <dbReference type="ARBA" id="ARBA00004141"/>
    </source>
</evidence>
<feature type="transmembrane region" description="Helical" evidence="8">
    <location>
        <begin position="76"/>
        <end position="98"/>
    </location>
</feature>
<name>A0A7J7EXW1_DICBM</name>
<keyword evidence="10" id="KW-1185">Reference proteome</keyword>
<evidence type="ECO:0000313" key="10">
    <source>
        <dbReference type="Proteomes" id="UP000551758"/>
    </source>
</evidence>
<comment type="caution">
    <text evidence="9">The sequence shown here is derived from an EMBL/GenBank/DDBJ whole genome shotgun (WGS) entry which is preliminary data.</text>
</comment>
<keyword evidence="2 8" id="KW-0812">Transmembrane</keyword>
<evidence type="ECO:0000256" key="8">
    <source>
        <dbReference type="SAM" id="Phobius"/>
    </source>
</evidence>
<keyword evidence="7" id="KW-0807">Transducer</keyword>
<evidence type="ECO:0000256" key="4">
    <source>
        <dbReference type="ARBA" id="ARBA00023040"/>
    </source>
</evidence>
<dbReference type="GO" id="GO:0016020">
    <property type="term" value="C:membrane"/>
    <property type="evidence" value="ECO:0007669"/>
    <property type="project" value="UniProtKB-SubCell"/>
</dbReference>
<dbReference type="AlphaFoldDB" id="A0A7J7EXW1"/>
<gene>
    <name evidence="9" type="ORF">HPG69_011225</name>
</gene>
<keyword evidence="6" id="KW-0675">Receptor</keyword>
<sequence>MHQRLCSYNHSDPFHNLAACLWLQCHRPFICDLNPLLKLLCMDSHTLGLPVAANISYVIILCCLRPYSLEGRCNALSISVFHITEVILVFVPCMDIYLNLTTIISTDNAVAVASISCRCYLSLTDSCRSSTVTLTMLAATLAVGKKHLFQEVHDQSLC</sequence>
<keyword evidence="5 8" id="KW-0472">Membrane</keyword>
<evidence type="ECO:0008006" key="11">
    <source>
        <dbReference type="Google" id="ProtNLM"/>
    </source>
</evidence>
<dbReference type="PANTHER" id="PTHR48002">
    <property type="entry name" value="OLFACTORY RECEPTOR"/>
    <property type="match status" value="1"/>
</dbReference>
<proteinExistence type="predicted"/>